<dbReference type="InterPro" id="IPR006694">
    <property type="entry name" value="Fatty_acid_hydroxylase"/>
</dbReference>
<reference evidence="9" key="1">
    <citation type="submission" date="2022-07" db="EMBL/GenBank/DDBJ databases">
        <title>Tahibacter sp., a new gammaproteobacterium isolated from the silt sample collected at pig farm.</title>
        <authorList>
            <person name="Chen H."/>
        </authorList>
    </citation>
    <scope>NUCLEOTIDE SEQUENCE</scope>
    <source>
        <strain evidence="9">P2K</strain>
    </source>
</reference>
<dbReference type="Pfam" id="PF04116">
    <property type="entry name" value="FA_hydroxylase"/>
    <property type="match status" value="1"/>
</dbReference>
<dbReference type="EMBL" id="JANFQO010000010">
    <property type="protein sequence ID" value="MCQ4165564.1"/>
    <property type="molecule type" value="Genomic_DNA"/>
</dbReference>
<keyword evidence="3 7" id="KW-1133">Transmembrane helix</keyword>
<proteinExistence type="predicted"/>
<evidence type="ECO:0000313" key="10">
    <source>
        <dbReference type="Proteomes" id="UP001165498"/>
    </source>
</evidence>
<evidence type="ECO:0000256" key="6">
    <source>
        <dbReference type="ARBA" id="ARBA00023136"/>
    </source>
</evidence>
<feature type="domain" description="Fatty acid hydroxylase" evidence="8">
    <location>
        <begin position="79"/>
        <end position="211"/>
    </location>
</feature>
<comment type="subcellular location">
    <subcellularLocation>
        <location evidence="1">Endomembrane system</location>
        <topology evidence="1">Multi-pass membrane protein</topology>
    </subcellularLocation>
</comment>
<evidence type="ECO:0000256" key="7">
    <source>
        <dbReference type="SAM" id="Phobius"/>
    </source>
</evidence>
<evidence type="ECO:0000259" key="8">
    <source>
        <dbReference type="Pfam" id="PF04116"/>
    </source>
</evidence>
<feature type="transmembrane region" description="Helical" evidence="7">
    <location>
        <begin position="38"/>
        <end position="61"/>
    </location>
</feature>
<evidence type="ECO:0000256" key="2">
    <source>
        <dbReference type="ARBA" id="ARBA00022692"/>
    </source>
</evidence>
<keyword evidence="10" id="KW-1185">Reference proteome</keyword>
<dbReference type="Proteomes" id="UP001165498">
    <property type="component" value="Unassembled WGS sequence"/>
</dbReference>
<dbReference type="PANTHER" id="PTHR21624">
    <property type="entry name" value="STEROL DESATURASE-RELATED PROTEIN"/>
    <property type="match status" value="1"/>
</dbReference>
<gene>
    <name evidence="9" type="ORF">NM961_12670</name>
</gene>
<dbReference type="RefSeq" id="WP_255914753.1">
    <property type="nucleotide sequence ID" value="NZ_JANFQO010000010.1"/>
</dbReference>
<keyword evidence="4" id="KW-0560">Oxidoreductase</keyword>
<feature type="transmembrane region" description="Helical" evidence="7">
    <location>
        <begin position="73"/>
        <end position="92"/>
    </location>
</feature>
<keyword evidence="5" id="KW-0443">Lipid metabolism</keyword>
<accession>A0ABT1QTF2</accession>
<evidence type="ECO:0000256" key="4">
    <source>
        <dbReference type="ARBA" id="ARBA00023002"/>
    </source>
</evidence>
<dbReference type="InterPro" id="IPR051689">
    <property type="entry name" value="Sterol_desaturase/TMEM195"/>
</dbReference>
<organism evidence="9 10">
    <name type="scientific">Tahibacter harae</name>
    <dbReference type="NCBI Taxonomy" id="2963937"/>
    <lineage>
        <taxon>Bacteria</taxon>
        <taxon>Pseudomonadati</taxon>
        <taxon>Pseudomonadota</taxon>
        <taxon>Gammaproteobacteria</taxon>
        <taxon>Lysobacterales</taxon>
        <taxon>Rhodanobacteraceae</taxon>
        <taxon>Tahibacter</taxon>
    </lineage>
</organism>
<keyword evidence="6 7" id="KW-0472">Membrane</keyword>
<dbReference type="PANTHER" id="PTHR21624:SF1">
    <property type="entry name" value="ALKYLGLYCEROL MONOOXYGENASE"/>
    <property type="match status" value="1"/>
</dbReference>
<sequence length="238" mass="26640">MHEGWYLPLIAFVVLAVLERRGAPMPARYGPADHALNLAGLLVQGVAVPLAGYLIATRLLAPGLPRLAGVLPLGWLGAFLLNFIVVDFFYYWQHRLFHRVPFLWALHQCHHASPTLNVWATSRNALAINFLFVYLLLNPVLGFLCDAPAGFFAAAGLTAALDVWRHSRVPAPFWLGRVLVTPWQHHLHHSPAGHGTNYGANLMLWDRLFGTAREARGYPARYGVDQAPAAWRQFLFPW</sequence>
<feature type="transmembrane region" description="Helical" evidence="7">
    <location>
        <begin position="126"/>
        <end position="145"/>
    </location>
</feature>
<evidence type="ECO:0000256" key="1">
    <source>
        <dbReference type="ARBA" id="ARBA00004127"/>
    </source>
</evidence>
<evidence type="ECO:0000256" key="5">
    <source>
        <dbReference type="ARBA" id="ARBA00023098"/>
    </source>
</evidence>
<comment type="caution">
    <text evidence="9">The sequence shown here is derived from an EMBL/GenBank/DDBJ whole genome shotgun (WGS) entry which is preliminary data.</text>
</comment>
<keyword evidence="2 7" id="KW-0812">Transmembrane</keyword>
<name>A0ABT1QTF2_9GAMM</name>
<protein>
    <submittedName>
        <fullName evidence="9">Sterol desaturase family protein</fullName>
    </submittedName>
</protein>
<evidence type="ECO:0000313" key="9">
    <source>
        <dbReference type="EMBL" id="MCQ4165564.1"/>
    </source>
</evidence>
<evidence type="ECO:0000256" key="3">
    <source>
        <dbReference type="ARBA" id="ARBA00022989"/>
    </source>
</evidence>